<dbReference type="EMBL" id="JXTC01000103">
    <property type="protein sequence ID" value="PON88660.1"/>
    <property type="molecule type" value="Genomic_DNA"/>
</dbReference>
<evidence type="ECO:0000313" key="2">
    <source>
        <dbReference type="Proteomes" id="UP000237000"/>
    </source>
</evidence>
<proteinExistence type="predicted"/>
<sequence length="158" mass="17165">MAYERHHCHPPRTILGPSTRAFLSPLRLDFDSVELSSSKPSMFEWASLARGEPLQMKCLSALAMQRPSRDKVEKLKKMANEGRESSVTTNDHDQVEALPSASVYFTPAHASAVAQGYFGGVAMSDMTATGIFGELVTKPLGYATSGIREAVEKVSSTD</sequence>
<dbReference type="OrthoDB" id="10377762at2759"/>
<reference evidence="2" key="1">
    <citation type="submission" date="2016-06" db="EMBL/GenBank/DDBJ databases">
        <title>Parallel loss of symbiosis genes in relatives of nitrogen-fixing non-legume Parasponia.</title>
        <authorList>
            <person name="Van Velzen R."/>
            <person name="Holmer R."/>
            <person name="Bu F."/>
            <person name="Rutten L."/>
            <person name="Van Zeijl A."/>
            <person name="Liu W."/>
            <person name="Santuari L."/>
            <person name="Cao Q."/>
            <person name="Sharma T."/>
            <person name="Shen D."/>
            <person name="Roswanjaya Y."/>
            <person name="Wardhani T."/>
            <person name="Kalhor M.S."/>
            <person name="Jansen J."/>
            <person name="Van den Hoogen J."/>
            <person name="Gungor B."/>
            <person name="Hartog M."/>
            <person name="Hontelez J."/>
            <person name="Verver J."/>
            <person name="Yang W.-C."/>
            <person name="Schijlen E."/>
            <person name="Repin R."/>
            <person name="Schilthuizen M."/>
            <person name="Schranz E."/>
            <person name="Heidstra R."/>
            <person name="Miyata K."/>
            <person name="Fedorova E."/>
            <person name="Kohlen W."/>
            <person name="Bisseling T."/>
            <person name="Smit S."/>
            <person name="Geurts R."/>
        </authorList>
    </citation>
    <scope>NUCLEOTIDE SEQUENCE [LARGE SCALE GENOMIC DNA]</scope>
    <source>
        <strain evidence="2">cv. RG33-2</strain>
    </source>
</reference>
<evidence type="ECO:0000313" key="1">
    <source>
        <dbReference type="EMBL" id="PON88660.1"/>
    </source>
</evidence>
<protein>
    <submittedName>
        <fullName evidence="1">Uncharacterized protein</fullName>
    </submittedName>
</protein>
<accession>A0A2P5ESY6</accession>
<keyword evidence="2" id="KW-1185">Reference proteome</keyword>
<organism evidence="1 2">
    <name type="scientific">Trema orientale</name>
    <name type="common">Charcoal tree</name>
    <name type="synonym">Celtis orientalis</name>
    <dbReference type="NCBI Taxonomy" id="63057"/>
    <lineage>
        <taxon>Eukaryota</taxon>
        <taxon>Viridiplantae</taxon>
        <taxon>Streptophyta</taxon>
        <taxon>Embryophyta</taxon>
        <taxon>Tracheophyta</taxon>
        <taxon>Spermatophyta</taxon>
        <taxon>Magnoliopsida</taxon>
        <taxon>eudicotyledons</taxon>
        <taxon>Gunneridae</taxon>
        <taxon>Pentapetalae</taxon>
        <taxon>rosids</taxon>
        <taxon>fabids</taxon>
        <taxon>Rosales</taxon>
        <taxon>Cannabaceae</taxon>
        <taxon>Trema</taxon>
    </lineage>
</organism>
<name>A0A2P5ESY6_TREOI</name>
<comment type="caution">
    <text evidence="1">The sequence shown here is derived from an EMBL/GenBank/DDBJ whole genome shotgun (WGS) entry which is preliminary data.</text>
</comment>
<gene>
    <name evidence="1" type="ORF">TorRG33x02_155650</name>
</gene>
<dbReference type="Proteomes" id="UP000237000">
    <property type="component" value="Unassembled WGS sequence"/>
</dbReference>
<dbReference type="AlphaFoldDB" id="A0A2P5ESY6"/>
<dbReference type="InParanoid" id="A0A2P5ESY6"/>